<dbReference type="InterPro" id="IPR023168">
    <property type="entry name" value="GatB_Yqey_C_2"/>
</dbReference>
<keyword evidence="5 7" id="KW-0648">Protein biosynthesis</keyword>
<comment type="function">
    <text evidence="7">Allows the formation of correctly charged Gln-tRNA(Gln) through the transamidation of misacylated Glu-tRNA(Gln) in the mitochondria. The reaction takes place in the presence of glutamine and ATP through an activated gamma-phospho-Glu-tRNA(Gln).</text>
</comment>
<dbReference type="SUPFAM" id="SSF89095">
    <property type="entry name" value="GatB/YqeY motif"/>
    <property type="match status" value="1"/>
</dbReference>
<dbReference type="InterPro" id="IPR004413">
    <property type="entry name" value="GatB"/>
</dbReference>
<dbReference type="PANTHER" id="PTHR11659">
    <property type="entry name" value="GLUTAMYL-TRNA GLN AMIDOTRANSFERASE SUBUNIT B MITOCHONDRIAL AND PROKARYOTIC PET112-RELATED"/>
    <property type="match status" value="1"/>
</dbReference>
<keyword evidence="7" id="KW-0496">Mitochondrion</keyword>
<accession>A0A812BHE1</accession>
<dbReference type="SUPFAM" id="SSF55931">
    <property type="entry name" value="Glutamine synthetase/guanido kinase"/>
    <property type="match status" value="1"/>
</dbReference>
<comment type="similarity">
    <text evidence="1 7">Belongs to the GatB/GatE family. GatB subfamily.</text>
</comment>
<protein>
    <recommendedName>
        <fullName evidence="7">Glutamyl-tRNA(Gln) amidotransferase subunit B, mitochondrial</fullName>
        <shortName evidence="7">Glu-AdT subunit B</shortName>
        <ecNumber evidence="7">6.3.5.-</ecNumber>
    </recommendedName>
</protein>
<evidence type="ECO:0000256" key="6">
    <source>
        <dbReference type="ARBA" id="ARBA00047913"/>
    </source>
</evidence>
<dbReference type="GO" id="GO:0005524">
    <property type="term" value="F:ATP binding"/>
    <property type="evidence" value="ECO:0007669"/>
    <property type="project" value="UniProtKB-KW"/>
</dbReference>
<dbReference type="Gene3D" id="1.10.10.410">
    <property type="match status" value="1"/>
</dbReference>
<keyword evidence="10" id="KW-1185">Reference proteome</keyword>
<evidence type="ECO:0000259" key="8">
    <source>
        <dbReference type="SMART" id="SM00845"/>
    </source>
</evidence>
<dbReference type="AlphaFoldDB" id="A0A812BHE1"/>
<dbReference type="OrthoDB" id="1722066at2759"/>
<dbReference type="NCBIfam" id="TIGR00133">
    <property type="entry name" value="gatB"/>
    <property type="match status" value="1"/>
</dbReference>
<reference evidence="9" key="1">
    <citation type="submission" date="2021-01" db="EMBL/GenBank/DDBJ databases">
        <authorList>
            <person name="Li R."/>
            <person name="Bekaert M."/>
        </authorList>
    </citation>
    <scope>NUCLEOTIDE SEQUENCE</scope>
    <source>
        <strain evidence="9">Farmed</strain>
    </source>
</reference>
<keyword evidence="2 7" id="KW-0436">Ligase</keyword>
<dbReference type="GO" id="GO:0032543">
    <property type="term" value="P:mitochondrial translation"/>
    <property type="evidence" value="ECO:0007669"/>
    <property type="project" value="UniProtKB-UniRule"/>
</dbReference>
<dbReference type="PANTHER" id="PTHR11659:SF0">
    <property type="entry name" value="GLUTAMYL-TRNA(GLN) AMIDOTRANSFERASE SUBUNIT B, MITOCHONDRIAL"/>
    <property type="match status" value="1"/>
</dbReference>
<dbReference type="NCBIfam" id="NF004014">
    <property type="entry name" value="PRK05477.1-4"/>
    <property type="match status" value="1"/>
</dbReference>
<dbReference type="InterPro" id="IPR017959">
    <property type="entry name" value="Asn/Gln-tRNA_amidoTrfase_suB/E"/>
</dbReference>
<dbReference type="Proteomes" id="UP000597762">
    <property type="component" value="Unassembled WGS sequence"/>
</dbReference>
<comment type="subcellular location">
    <subcellularLocation>
        <location evidence="7">Mitochondrion</location>
    </subcellularLocation>
</comment>
<sequence>MAHNSIILHRIFLLQRLPKHICYGLKTRLLSYRNPQCRFFSTKPQAQCQPKKKWCGVVGLEIHAQILSKSKMFSGSATSYGAPTNTQVALFDAALPGTLPVLNQRCVEAAVMTALALKCQINKISTFDRKHYFYSDLPAGFQITQYHKPLAVDGKLEYIISSASKKQQAINKMARITQIQLEVDSGKSLHDHKDHQSLIDLNRAGVGLMEIVTEPDFVNGDEAAAFLRELQLILVTLGTCDGKMSEGSFRVDANISVHHPGEPYGVRTEVKNINSIRHVSKAINFEIKRQTEELEAGKEIQNETRSFDIDTGETVLMRDKEGFQDYRFMPEPNLPPIYVYDDQSLPETDSKVVNMDAIQCQIPELPNQKRLRLQQDYELSLDKINMLLFEHGMIVVFEDILAIVSHDPLVKPQNIANFLMNDFLSVLKSKNLSIDNSGIPTSALADICTLTDKDEISKGTAKNVLIELFNRPSQSVRNIVESNKWYQINDIDRLKDLCEEAFSQYPEAVMKFKKGRKRAINPLIVHVLNATDGCANPQKVKDILLKMLS</sequence>
<dbReference type="HAMAP" id="MF_00121">
    <property type="entry name" value="GatB"/>
    <property type="match status" value="1"/>
</dbReference>
<dbReference type="SMART" id="SM00845">
    <property type="entry name" value="GatB_Yqey"/>
    <property type="match status" value="1"/>
</dbReference>
<comment type="subunit">
    <text evidence="7">Subunit of the heterotrimeric GatCAB amidotransferase (AdT) complex, composed of A, B and C subunits.</text>
</comment>
<dbReference type="EC" id="6.3.5.-" evidence="7"/>
<comment type="catalytic activity">
    <reaction evidence="6 7">
        <text>L-glutamyl-tRNA(Gln) + L-glutamine + ATP + H2O = L-glutaminyl-tRNA(Gln) + L-glutamate + ADP + phosphate + H(+)</text>
        <dbReference type="Rhea" id="RHEA:17521"/>
        <dbReference type="Rhea" id="RHEA-COMP:9681"/>
        <dbReference type="Rhea" id="RHEA-COMP:9684"/>
        <dbReference type="ChEBI" id="CHEBI:15377"/>
        <dbReference type="ChEBI" id="CHEBI:15378"/>
        <dbReference type="ChEBI" id="CHEBI:29985"/>
        <dbReference type="ChEBI" id="CHEBI:30616"/>
        <dbReference type="ChEBI" id="CHEBI:43474"/>
        <dbReference type="ChEBI" id="CHEBI:58359"/>
        <dbReference type="ChEBI" id="CHEBI:78520"/>
        <dbReference type="ChEBI" id="CHEBI:78521"/>
        <dbReference type="ChEBI" id="CHEBI:456216"/>
    </reaction>
</comment>
<dbReference type="GO" id="GO:0005739">
    <property type="term" value="C:mitochondrion"/>
    <property type="evidence" value="ECO:0007669"/>
    <property type="project" value="UniProtKB-SubCell"/>
</dbReference>
<evidence type="ECO:0000256" key="3">
    <source>
        <dbReference type="ARBA" id="ARBA00022741"/>
    </source>
</evidence>
<feature type="domain" description="Asn/Gln amidotransferase" evidence="8">
    <location>
        <begin position="398"/>
        <end position="548"/>
    </location>
</feature>
<comment type="caution">
    <text evidence="9">The sequence shown here is derived from an EMBL/GenBank/DDBJ whole genome shotgun (WGS) entry which is preliminary data.</text>
</comment>
<gene>
    <name evidence="9" type="ORF">SPHA_16716</name>
</gene>
<keyword evidence="4 7" id="KW-0067">ATP-binding</keyword>
<dbReference type="NCBIfam" id="NF004012">
    <property type="entry name" value="PRK05477.1-2"/>
    <property type="match status" value="1"/>
</dbReference>
<dbReference type="GO" id="GO:0070681">
    <property type="term" value="P:glutaminyl-tRNAGln biosynthesis via transamidation"/>
    <property type="evidence" value="ECO:0007669"/>
    <property type="project" value="UniProtKB-UniRule"/>
</dbReference>
<evidence type="ECO:0000256" key="1">
    <source>
        <dbReference type="ARBA" id="ARBA00005306"/>
    </source>
</evidence>
<dbReference type="PROSITE" id="PS01234">
    <property type="entry name" value="GATB"/>
    <property type="match status" value="1"/>
</dbReference>
<proteinExistence type="inferred from homology"/>
<keyword evidence="3 7" id="KW-0547">Nucleotide-binding</keyword>
<dbReference type="InterPro" id="IPR018027">
    <property type="entry name" value="Asn/Gln_amidotransferase"/>
</dbReference>
<evidence type="ECO:0000256" key="4">
    <source>
        <dbReference type="ARBA" id="ARBA00022840"/>
    </source>
</evidence>
<dbReference type="GO" id="GO:0050567">
    <property type="term" value="F:glutaminyl-tRNA synthase (glutamine-hydrolyzing) activity"/>
    <property type="evidence" value="ECO:0007669"/>
    <property type="project" value="UniProtKB-UniRule"/>
</dbReference>
<evidence type="ECO:0000256" key="5">
    <source>
        <dbReference type="ARBA" id="ARBA00022917"/>
    </source>
</evidence>
<evidence type="ECO:0000256" key="7">
    <source>
        <dbReference type="HAMAP-Rule" id="MF_03147"/>
    </source>
</evidence>
<name>A0A812BHE1_ACAPH</name>
<dbReference type="Pfam" id="PF02637">
    <property type="entry name" value="GatB_Yqey"/>
    <property type="match status" value="1"/>
</dbReference>
<organism evidence="9 10">
    <name type="scientific">Acanthosepion pharaonis</name>
    <name type="common">Pharaoh cuttlefish</name>
    <name type="synonym">Sepia pharaonis</name>
    <dbReference type="NCBI Taxonomy" id="158019"/>
    <lineage>
        <taxon>Eukaryota</taxon>
        <taxon>Metazoa</taxon>
        <taxon>Spiralia</taxon>
        <taxon>Lophotrochozoa</taxon>
        <taxon>Mollusca</taxon>
        <taxon>Cephalopoda</taxon>
        <taxon>Coleoidea</taxon>
        <taxon>Decapodiformes</taxon>
        <taxon>Sepiida</taxon>
        <taxon>Sepiina</taxon>
        <taxon>Sepiidae</taxon>
        <taxon>Acanthosepion</taxon>
    </lineage>
</organism>
<dbReference type="EMBL" id="CAHIKZ030000592">
    <property type="protein sequence ID" value="CAE1228215.1"/>
    <property type="molecule type" value="Genomic_DNA"/>
</dbReference>
<dbReference type="InterPro" id="IPR006075">
    <property type="entry name" value="Asn/Gln-tRNA_Trfase_suB/E_cat"/>
</dbReference>
<evidence type="ECO:0000256" key="2">
    <source>
        <dbReference type="ARBA" id="ARBA00022598"/>
    </source>
</evidence>
<dbReference type="InterPro" id="IPR017958">
    <property type="entry name" value="Gln-tRNA_amidoTrfase_suB_CS"/>
</dbReference>
<dbReference type="Pfam" id="PF02934">
    <property type="entry name" value="GatB_N"/>
    <property type="match status" value="1"/>
</dbReference>
<dbReference type="InterPro" id="IPR003789">
    <property type="entry name" value="Asn/Gln_tRNA_amidoTrase-B-like"/>
</dbReference>
<dbReference type="GO" id="GO:0030956">
    <property type="term" value="C:glutamyl-tRNA(Gln) amidotransferase complex"/>
    <property type="evidence" value="ECO:0007669"/>
    <property type="project" value="UniProtKB-UniRule"/>
</dbReference>
<dbReference type="InterPro" id="IPR014746">
    <property type="entry name" value="Gln_synth/guanido_kin_cat_dom"/>
</dbReference>
<evidence type="ECO:0000313" key="9">
    <source>
        <dbReference type="EMBL" id="CAE1228215.1"/>
    </source>
</evidence>
<evidence type="ECO:0000313" key="10">
    <source>
        <dbReference type="Proteomes" id="UP000597762"/>
    </source>
</evidence>